<dbReference type="InterPro" id="IPR036047">
    <property type="entry name" value="F-box-like_dom_sf"/>
</dbReference>
<protein>
    <submittedName>
        <fullName evidence="6">WD40-repeat-containing domain protein</fullName>
    </submittedName>
</protein>
<name>A0A8I3ACS9_9AGAM</name>
<keyword evidence="7" id="KW-1185">Reference proteome</keyword>
<feature type="repeat" description="WD" evidence="3">
    <location>
        <begin position="239"/>
        <end position="280"/>
    </location>
</feature>
<feature type="compositionally biased region" description="Polar residues" evidence="4">
    <location>
        <begin position="1"/>
        <end position="24"/>
    </location>
</feature>
<evidence type="ECO:0000256" key="3">
    <source>
        <dbReference type="PROSITE-ProRule" id="PRU00221"/>
    </source>
</evidence>
<dbReference type="Gene3D" id="2.130.10.10">
    <property type="entry name" value="YVTN repeat-like/Quinoprotein amine dehydrogenase"/>
    <property type="match status" value="2"/>
</dbReference>
<dbReference type="InterPro" id="IPR001680">
    <property type="entry name" value="WD40_rpt"/>
</dbReference>
<dbReference type="Pfam" id="PF00400">
    <property type="entry name" value="WD40"/>
    <property type="match status" value="2"/>
</dbReference>
<comment type="caution">
    <text evidence="6">The sequence shown here is derived from an EMBL/GenBank/DDBJ whole genome shotgun (WGS) entry which is preliminary data.</text>
</comment>
<evidence type="ECO:0000313" key="7">
    <source>
        <dbReference type="Proteomes" id="UP000683000"/>
    </source>
</evidence>
<dbReference type="PANTHER" id="PTHR44019">
    <property type="entry name" value="WD REPEAT-CONTAINING PROTEIN 55"/>
    <property type="match status" value="1"/>
</dbReference>
<feature type="repeat" description="WD" evidence="3">
    <location>
        <begin position="458"/>
        <end position="488"/>
    </location>
</feature>
<dbReference type="InterPro" id="IPR015943">
    <property type="entry name" value="WD40/YVTN_repeat-like_dom_sf"/>
</dbReference>
<dbReference type="OrthoDB" id="429520at2759"/>
<feature type="compositionally biased region" description="Polar residues" evidence="4">
    <location>
        <begin position="710"/>
        <end position="724"/>
    </location>
</feature>
<dbReference type="PANTHER" id="PTHR44019:SF8">
    <property type="entry name" value="POC1 CENTRIOLAR PROTEIN HOMOLOG"/>
    <property type="match status" value="1"/>
</dbReference>
<dbReference type="SUPFAM" id="SSF81383">
    <property type="entry name" value="F-box domain"/>
    <property type="match status" value="1"/>
</dbReference>
<gene>
    <name evidence="6" type="ORF">JVT61DRAFT_14569</name>
</gene>
<feature type="region of interest" description="Disordered" evidence="4">
    <location>
        <begin position="1"/>
        <end position="30"/>
    </location>
</feature>
<organism evidence="6 7">
    <name type="scientific">Boletus reticuloceps</name>
    <dbReference type="NCBI Taxonomy" id="495285"/>
    <lineage>
        <taxon>Eukaryota</taxon>
        <taxon>Fungi</taxon>
        <taxon>Dikarya</taxon>
        <taxon>Basidiomycota</taxon>
        <taxon>Agaricomycotina</taxon>
        <taxon>Agaricomycetes</taxon>
        <taxon>Agaricomycetidae</taxon>
        <taxon>Boletales</taxon>
        <taxon>Boletineae</taxon>
        <taxon>Boletaceae</taxon>
        <taxon>Boletoideae</taxon>
        <taxon>Boletus</taxon>
    </lineage>
</organism>
<dbReference type="PROSITE" id="PS50294">
    <property type="entry name" value="WD_REPEATS_REGION"/>
    <property type="match status" value="1"/>
</dbReference>
<proteinExistence type="predicted"/>
<evidence type="ECO:0000313" key="6">
    <source>
        <dbReference type="EMBL" id="KAG6377796.1"/>
    </source>
</evidence>
<evidence type="ECO:0000256" key="2">
    <source>
        <dbReference type="ARBA" id="ARBA00022737"/>
    </source>
</evidence>
<feature type="compositionally biased region" description="Low complexity" evidence="4">
    <location>
        <begin position="738"/>
        <end position="754"/>
    </location>
</feature>
<dbReference type="SMART" id="SM00256">
    <property type="entry name" value="FBOX"/>
    <property type="match status" value="1"/>
</dbReference>
<dbReference type="AlphaFoldDB" id="A0A8I3ACS9"/>
<dbReference type="SUPFAM" id="SSF50978">
    <property type="entry name" value="WD40 repeat-like"/>
    <property type="match status" value="1"/>
</dbReference>
<keyword evidence="2" id="KW-0677">Repeat</keyword>
<dbReference type="SMART" id="SM00320">
    <property type="entry name" value="WD40"/>
    <property type="match status" value="2"/>
</dbReference>
<dbReference type="PROSITE" id="PS50330">
    <property type="entry name" value="UIM"/>
    <property type="match status" value="1"/>
</dbReference>
<evidence type="ECO:0000259" key="5">
    <source>
        <dbReference type="PROSITE" id="PS50181"/>
    </source>
</evidence>
<dbReference type="InterPro" id="IPR036322">
    <property type="entry name" value="WD40_repeat_dom_sf"/>
</dbReference>
<evidence type="ECO:0000256" key="4">
    <source>
        <dbReference type="SAM" id="MobiDB-lite"/>
    </source>
</evidence>
<dbReference type="PROSITE" id="PS50082">
    <property type="entry name" value="WD_REPEATS_2"/>
    <property type="match status" value="2"/>
</dbReference>
<evidence type="ECO:0000256" key="1">
    <source>
        <dbReference type="ARBA" id="ARBA00022574"/>
    </source>
</evidence>
<dbReference type="InterPro" id="IPR001810">
    <property type="entry name" value="F-box_dom"/>
</dbReference>
<dbReference type="Pfam" id="PF12937">
    <property type="entry name" value="F-box-like"/>
    <property type="match status" value="1"/>
</dbReference>
<accession>A0A8I3ACS9</accession>
<dbReference type="PROSITE" id="PS50181">
    <property type="entry name" value="FBOX"/>
    <property type="match status" value="1"/>
</dbReference>
<dbReference type="Proteomes" id="UP000683000">
    <property type="component" value="Unassembled WGS sequence"/>
</dbReference>
<reference evidence="6" key="1">
    <citation type="submission" date="2021-03" db="EMBL/GenBank/DDBJ databases">
        <title>Evolutionary innovations through gain and loss of genes in the ectomycorrhizal Boletales.</title>
        <authorList>
            <person name="Wu G."/>
            <person name="Miyauchi S."/>
            <person name="Morin E."/>
            <person name="Yang Z.-L."/>
            <person name="Xu J."/>
            <person name="Martin F.M."/>
        </authorList>
    </citation>
    <scope>NUCLEOTIDE SEQUENCE</scope>
    <source>
        <strain evidence="6">BR01</strain>
    </source>
</reference>
<feature type="region of interest" description="Disordered" evidence="4">
    <location>
        <begin position="710"/>
        <end position="791"/>
    </location>
</feature>
<dbReference type="InterPro" id="IPR003903">
    <property type="entry name" value="UIM_dom"/>
</dbReference>
<dbReference type="EMBL" id="JAGFBS010000008">
    <property type="protein sequence ID" value="KAG6377796.1"/>
    <property type="molecule type" value="Genomic_DNA"/>
</dbReference>
<dbReference type="Gene3D" id="1.20.1280.50">
    <property type="match status" value="1"/>
</dbReference>
<dbReference type="InterPro" id="IPR050505">
    <property type="entry name" value="WDR55/POC1"/>
</dbReference>
<keyword evidence="1 3" id="KW-0853">WD repeat</keyword>
<sequence>MPTRPTQFYSKVSARNNKSSQTTTDQHHQHGSLLLDLPKESLTHISSYLPLPSLLALARTCRPLCQHVDDDNTWLRAFLTQFLGIGPEHDLDKKHSLLLRRTENTWRKEFIHRYTTNQRWASSRSSTVTYEPQESTIDAVHLMSDNALLTSSIQSGIVARSIPFNGKLLKGYLDTSGTGLGIGNPDAEFAPNISACTISSDGGTARVFWGKRNGEVALTVAKRVMDSRAASKFIQCSVDDQHEGAVQQLVADSDSNSFLSAGADGRVKLWDTKTLRLLWSTDKQQLSLVTDPFISITGCLSDGFIAGALKSGDILICDLHESETPSGGRRVHSMHQLRVSSPMHRAKSQPTVRGDEPLPEPQIAKLWLHRVGDSTVLLLVQYTHHPQFYRVHVDIRSHDVTTTSFGDSSFGNVTALEPVFSTSSRENNMVIVGDLLGFVSIYDVDAPPQAPVAPVHRFEAHSDAVTAISYIPTLLATGTATGTTAIWEPLTLEDMCCLSTPAPRPAPGDDWDAVSRILLNEGLVLVVVGNRVMTWKVGSTNGREHRHKKPKHANTKLNVTTKGQQQYEMYKDIAESYMELEYERAHAQRIYGPEREQRSTLNTLGLSESEAVEYMLMLSRDEEEARQQRMVVDEGVFEGDFDDLPGTPPSSRSTPSTPLSPFQSSSTHHVNGRQYPRVSLPISNEKVQVSPPFVPEPIEAGTSISPLTSLAIGTNAQPSPMATRSTSSSSLDHFPAISSSLSSTSSSRRGASGSPEQPRSAWSIPLKSVSPSPGSSSPRSRVVTPVMTRTRSSNMSLLSADIARHKEKSGVEVSDADEMDDDLRLAIELSLAEARSKGESL</sequence>
<feature type="compositionally biased region" description="Low complexity" evidence="4">
    <location>
        <begin position="768"/>
        <end position="786"/>
    </location>
</feature>
<feature type="domain" description="F-box" evidence="5">
    <location>
        <begin position="31"/>
        <end position="77"/>
    </location>
</feature>
<feature type="compositionally biased region" description="Low complexity" evidence="4">
    <location>
        <begin position="649"/>
        <end position="661"/>
    </location>
</feature>
<feature type="region of interest" description="Disordered" evidence="4">
    <location>
        <begin position="638"/>
        <end position="672"/>
    </location>
</feature>